<dbReference type="InterPro" id="IPR011601">
    <property type="entry name" value="MurB_C"/>
</dbReference>
<evidence type="ECO:0000256" key="13">
    <source>
        <dbReference type="ARBA" id="ARBA00023306"/>
    </source>
</evidence>
<comment type="cofactor">
    <cofactor evidence="1 16">
        <name>FAD</name>
        <dbReference type="ChEBI" id="CHEBI:57692"/>
    </cofactor>
</comment>
<dbReference type="Gene3D" id="3.30.465.10">
    <property type="match status" value="1"/>
</dbReference>
<evidence type="ECO:0000256" key="11">
    <source>
        <dbReference type="ARBA" id="ARBA00022984"/>
    </source>
</evidence>
<keyword evidence="7 16" id="KW-0285">Flavoprotein</keyword>
<dbReference type="EMBL" id="FQXV01000004">
    <property type="protein sequence ID" value="SHH93674.1"/>
    <property type="molecule type" value="Genomic_DNA"/>
</dbReference>
<keyword evidence="10 16" id="KW-0133">Cell shape</keyword>
<evidence type="ECO:0000259" key="17">
    <source>
        <dbReference type="PROSITE" id="PS51387"/>
    </source>
</evidence>
<evidence type="ECO:0000256" key="4">
    <source>
        <dbReference type="ARBA" id="ARBA00004752"/>
    </source>
</evidence>
<dbReference type="InterPro" id="IPR003170">
    <property type="entry name" value="MurB"/>
</dbReference>
<keyword evidence="5 16" id="KW-0963">Cytoplasm</keyword>
<comment type="similarity">
    <text evidence="16">Belongs to the MurB family.</text>
</comment>
<keyword evidence="11 16" id="KW-0573">Peptidoglycan synthesis</keyword>
<evidence type="ECO:0000256" key="12">
    <source>
        <dbReference type="ARBA" id="ARBA00023002"/>
    </source>
</evidence>
<evidence type="ECO:0000256" key="15">
    <source>
        <dbReference type="ARBA" id="ARBA00048914"/>
    </source>
</evidence>
<dbReference type="InterPro" id="IPR016167">
    <property type="entry name" value="FAD-bd_PCMH_sub1"/>
</dbReference>
<organism evidence="18 19">
    <name type="scientific">Sporobacter termitidis DSM 10068</name>
    <dbReference type="NCBI Taxonomy" id="1123282"/>
    <lineage>
        <taxon>Bacteria</taxon>
        <taxon>Bacillati</taxon>
        <taxon>Bacillota</taxon>
        <taxon>Clostridia</taxon>
        <taxon>Eubacteriales</taxon>
        <taxon>Oscillospiraceae</taxon>
        <taxon>Sporobacter</taxon>
    </lineage>
</organism>
<accession>A0A1M5X2D5</accession>
<dbReference type="PANTHER" id="PTHR21071:SF4">
    <property type="entry name" value="UDP-N-ACETYLENOLPYRUVOYLGLUCOSAMINE REDUCTASE"/>
    <property type="match status" value="1"/>
</dbReference>
<dbReference type="Pfam" id="PF01565">
    <property type="entry name" value="FAD_binding_4"/>
    <property type="match status" value="1"/>
</dbReference>
<evidence type="ECO:0000256" key="9">
    <source>
        <dbReference type="ARBA" id="ARBA00022857"/>
    </source>
</evidence>
<dbReference type="InterPro" id="IPR036318">
    <property type="entry name" value="FAD-bd_PCMH-like_sf"/>
</dbReference>
<evidence type="ECO:0000256" key="10">
    <source>
        <dbReference type="ARBA" id="ARBA00022960"/>
    </source>
</evidence>
<keyword evidence="14 16" id="KW-0961">Cell wall biogenesis/degradation</keyword>
<sequence length="308" mass="33042">MNNVSAVFETLRELLPDIEYRLDEPLKEHTSFRIGGPVSVMFFPKSPEELRILCGVLKNFSLKALVIGNGTNLLADDGPIDLAVVKTHAGLGDIRLTGETEITAESGVLLSRLAGFALEHALTGLEFAHGIPGTLGGAVAMNAGAYGGEMKDVVAKTSFLGQGLALYDIYGADHAFSYRRSRFSDSGDIILSSVLRLKKGDPQEIRARMEALAAKRRESQPLTLPSAGSTFKRPKNGYAAALIDQAGLRGYAVGGAMVSDKHTGFVVNRGGATFEDVLAVMDHVREEVLRRFGTALEPEVKIIRSAGR</sequence>
<dbReference type="GO" id="GO:0008762">
    <property type="term" value="F:UDP-N-acetylmuramate dehydrogenase activity"/>
    <property type="evidence" value="ECO:0007669"/>
    <property type="project" value="UniProtKB-UniRule"/>
</dbReference>
<feature type="domain" description="FAD-binding PCMH-type" evidence="17">
    <location>
        <begin position="33"/>
        <end position="200"/>
    </location>
</feature>
<dbReference type="GO" id="GO:0051301">
    <property type="term" value="P:cell division"/>
    <property type="evidence" value="ECO:0007669"/>
    <property type="project" value="UniProtKB-KW"/>
</dbReference>
<dbReference type="STRING" id="1123282.SAMN02745823_01526"/>
<dbReference type="InterPro" id="IPR006094">
    <property type="entry name" value="Oxid_FAD_bind_N"/>
</dbReference>
<reference evidence="18 19" key="1">
    <citation type="submission" date="2016-11" db="EMBL/GenBank/DDBJ databases">
        <authorList>
            <person name="Jaros S."/>
            <person name="Januszkiewicz K."/>
            <person name="Wedrychowicz H."/>
        </authorList>
    </citation>
    <scope>NUCLEOTIDE SEQUENCE [LARGE SCALE GENOMIC DNA]</scope>
    <source>
        <strain evidence="18 19">DSM 10068</strain>
    </source>
</reference>
<comment type="function">
    <text evidence="2 16">Cell wall formation.</text>
</comment>
<evidence type="ECO:0000313" key="18">
    <source>
        <dbReference type="EMBL" id="SHH93674.1"/>
    </source>
</evidence>
<dbReference type="GO" id="GO:0071949">
    <property type="term" value="F:FAD binding"/>
    <property type="evidence" value="ECO:0007669"/>
    <property type="project" value="InterPro"/>
</dbReference>
<dbReference type="InterPro" id="IPR036635">
    <property type="entry name" value="MurB_C_sf"/>
</dbReference>
<evidence type="ECO:0000256" key="8">
    <source>
        <dbReference type="ARBA" id="ARBA00022827"/>
    </source>
</evidence>
<keyword evidence="6 16" id="KW-0132">Cell division</keyword>
<evidence type="ECO:0000313" key="19">
    <source>
        <dbReference type="Proteomes" id="UP000183995"/>
    </source>
</evidence>
<dbReference type="Pfam" id="PF02873">
    <property type="entry name" value="MurB_C"/>
    <property type="match status" value="1"/>
</dbReference>
<dbReference type="NCBIfam" id="NF010480">
    <property type="entry name" value="PRK13905.1"/>
    <property type="match status" value="1"/>
</dbReference>
<keyword evidence="13 16" id="KW-0131">Cell cycle</keyword>
<evidence type="ECO:0000256" key="3">
    <source>
        <dbReference type="ARBA" id="ARBA00004496"/>
    </source>
</evidence>
<comment type="pathway">
    <text evidence="4 16">Cell wall biogenesis; peptidoglycan biosynthesis.</text>
</comment>
<dbReference type="InterPro" id="IPR016166">
    <property type="entry name" value="FAD-bd_PCMH"/>
</dbReference>
<dbReference type="Proteomes" id="UP000183995">
    <property type="component" value="Unassembled WGS sequence"/>
</dbReference>
<dbReference type="HAMAP" id="MF_00037">
    <property type="entry name" value="MurB"/>
    <property type="match status" value="1"/>
</dbReference>
<dbReference type="PANTHER" id="PTHR21071">
    <property type="entry name" value="UDP-N-ACETYLENOLPYRUVOYLGLUCOSAMINE REDUCTASE"/>
    <property type="match status" value="1"/>
</dbReference>
<keyword evidence="8 16" id="KW-0274">FAD</keyword>
<evidence type="ECO:0000256" key="16">
    <source>
        <dbReference type="HAMAP-Rule" id="MF_00037"/>
    </source>
</evidence>
<protein>
    <recommendedName>
        <fullName evidence="16">UDP-N-acetylenolpyruvoylglucosamine reductase</fullName>
        <ecNumber evidence="16">1.3.1.98</ecNumber>
    </recommendedName>
    <alternativeName>
        <fullName evidence="16">UDP-N-acetylmuramate dehydrogenase</fullName>
    </alternativeName>
</protein>
<keyword evidence="12 16" id="KW-0560">Oxidoreductase</keyword>
<dbReference type="GO" id="GO:0071555">
    <property type="term" value="P:cell wall organization"/>
    <property type="evidence" value="ECO:0007669"/>
    <property type="project" value="UniProtKB-KW"/>
</dbReference>
<evidence type="ECO:0000256" key="14">
    <source>
        <dbReference type="ARBA" id="ARBA00023316"/>
    </source>
</evidence>
<dbReference type="RefSeq" id="WP_084726334.1">
    <property type="nucleotide sequence ID" value="NZ_FQXV01000004.1"/>
</dbReference>
<feature type="active site" evidence="16">
    <location>
        <position position="179"/>
    </location>
</feature>
<name>A0A1M5X2D5_9FIRM</name>
<dbReference type="UniPathway" id="UPA00219"/>
<dbReference type="GO" id="GO:0005829">
    <property type="term" value="C:cytosol"/>
    <property type="evidence" value="ECO:0007669"/>
    <property type="project" value="TreeGrafter"/>
</dbReference>
<feature type="active site" description="Proton donor" evidence="16">
    <location>
        <position position="229"/>
    </location>
</feature>
<dbReference type="Gene3D" id="3.30.43.10">
    <property type="entry name" value="Uridine Diphospho-n-acetylenolpyruvylglucosamine Reductase, domain 2"/>
    <property type="match status" value="1"/>
</dbReference>
<dbReference type="EC" id="1.3.1.98" evidence="16"/>
<evidence type="ECO:0000256" key="5">
    <source>
        <dbReference type="ARBA" id="ARBA00022490"/>
    </source>
</evidence>
<dbReference type="GO" id="GO:0008360">
    <property type="term" value="P:regulation of cell shape"/>
    <property type="evidence" value="ECO:0007669"/>
    <property type="project" value="UniProtKB-KW"/>
</dbReference>
<dbReference type="Gene3D" id="3.90.78.10">
    <property type="entry name" value="UDP-N-acetylenolpyruvoylglucosamine reductase, C-terminal domain"/>
    <property type="match status" value="1"/>
</dbReference>
<evidence type="ECO:0000256" key="6">
    <source>
        <dbReference type="ARBA" id="ARBA00022618"/>
    </source>
</evidence>
<dbReference type="OrthoDB" id="9804753at2"/>
<evidence type="ECO:0000256" key="2">
    <source>
        <dbReference type="ARBA" id="ARBA00003921"/>
    </source>
</evidence>
<proteinExistence type="inferred from homology"/>
<dbReference type="NCBIfam" id="TIGR00179">
    <property type="entry name" value="murB"/>
    <property type="match status" value="1"/>
</dbReference>
<gene>
    <name evidence="16" type="primary">murB</name>
    <name evidence="18" type="ORF">SAMN02745823_01526</name>
</gene>
<feature type="active site" evidence="16">
    <location>
        <position position="299"/>
    </location>
</feature>
<dbReference type="PROSITE" id="PS51387">
    <property type="entry name" value="FAD_PCMH"/>
    <property type="match status" value="1"/>
</dbReference>
<keyword evidence="19" id="KW-1185">Reference proteome</keyword>
<dbReference type="GO" id="GO:0009252">
    <property type="term" value="P:peptidoglycan biosynthetic process"/>
    <property type="evidence" value="ECO:0007669"/>
    <property type="project" value="UniProtKB-UniRule"/>
</dbReference>
<evidence type="ECO:0000256" key="1">
    <source>
        <dbReference type="ARBA" id="ARBA00001974"/>
    </source>
</evidence>
<dbReference type="InterPro" id="IPR016169">
    <property type="entry name" value="FAD-bd_PCMH_sub2"/>
</dbReference>
<dbReference type="AlphaFoldDB" id="A0A1M5X2D5"/>
<evidence type="ECO:0000256" key="7">
    <source>
        <dbReference type="ARBA" id="ARBA00022630"/>
    </source>
</evidence>
<comment type="catalytic activity">
    <reaction evidence="15 16">
        <text>UDP-N-acetyl-alpha-D-muramate + NADP(+) = UDP-N-acetyl-3-O-(1-carboxyvinyl)-alpha-D-glucosamine + NADPH + H(+)</text>
        <dbReference type="Rhea" id="RHEA:12248"/>
        <dbReference type="ChEBI" id="CHEBI:15378"/>
        <dbReference type="ChEBI" id="CHEBI:57783"/>
        <dbReference type="ChEBI" id="CHEBI:58349"/>
        <dbReference type="ChEBI" id="CHEBI:68483"/>
        <dbReference type="ChEBI" id="CHEBI:70757"/>
        <dbReference type="EC" id="1.3.1.98"/>
    </reaction>
</comment>
<keyword evidence="9 16" id="KW-0521">NADP</keyword>
<dbReference type="SUPFAM" id="SSF56176">
    <property type="entry name" value="FAD-binding/transporter-associated domain-like"/>
    <property type="match status" value="1"/>
</dbReference>
<comment type="subcellular location">
    <subcellularLocation>
        <location evidence="3 16">Cytoplasm</location>
    </subcellularLocation>
</comment>
<dbReference type="SUPFAM" id="SSF56194">
    <property type="entry name" value="Uridine diphospho-N-Acetylenolpyruvylglucosamine reductase, MurB, C-terminal domain"/>
    <property type="match status" value="1"/>
</dbReference>